<proteinExistence type="predicted"/>
<dbReference type="Gene3D" id="2.10.270.10">
    <property type="entry name" value="Cholin Binding"/>
    <property type="match status" value="1"/>
</dbReference>
<dbReference type="Pfam" id="PF19127">
    <property type="entry name" value="Choline_bind_3"/>
    <property type="match status" value="1"/>
</dbReference>
<evidence type="ECO:0000313" key="5">
    <source>
        <dbReference type="Proteomes" id="UP000013085"/>
    </source>
</evidence>
<evidence type="ECO:0000256" key="1">
    <source>
        <dbReference type="ARBA" id="ARBA00022737"/>
    </source>
</evidence>
<dbReference type="Pfam" id="PF01473">
    <property type="entry name" value="Choline_bind_1"/>
    <property type="match status" value="2"/>
</dbReference>
<dbReference type="PATRIC" id="fig|999408.3.peg.1610"/>
<reference evidence="4 5" key="1">
    <citation type="submission" date="2013-01" db="EMBL/GenBank/DDBJ databases">
        <title>The Genome Sequence of Clostridium clostridioforme 90A8.</title>
        <authorList>
            <consortium name="The Broad Institute Genome Sequencing Platform"/>
            <person name="Earl A."/>
            <person name="Ward D."/>
            <person name="Feldgarden M."/>
            <person name="Gevers D."/>
            <person name="Courvalin P."/>
            <person name="Lambert T."/>
            <person name="Walker B."/>
            <person name="Young S.K."/>
            <person name="Zeng Q."/>
            <person name="Gargeya S."/>
            <person name="Fitzgerald M."/>
            <person name="Haas B."/>
            <person name="Abouelleil A."/>
            <person name="Alvarado L."/>
            <person name="Arachchi H.M."/>
            <person name="Berlin A.M."/>
            <person name="Chapman S.B."/>
            <person name="Dewar J."/>
            <person name="Goldberg J."/>
            <person name="Griggs A."/>
            <person name="Gujja S."/>
            <person name="Hansen M."/>
            <person name="Howarth C."/>
            <person name="Imamovic A."/>
            <person name="Larimer J."/>
            <person name="McCowan C."/>
            <person name="Murphy C."/>
            <person name="Neiman D."/>
            <person name="Pearson M."/>
            <person name="Priest M."/>
            <person name="Roberts A."/>
            <person name="Saif S."/>
            <person name="Shea T."/>
            <person name="Sisk P."/>
            <person name="Sykes S."/>
            <person name="Wortman J."/>
            <person name="Nusbaum C."/>
            <person name="Birren B."/>
        </authorList>
    </citation>
    <scope>NUCLEOTIDE SEQUENCE [LARGE SCALE GENOMIC DNA]</scope>
    <source>
        <strain evidence="4 5">90A8</strain>
    </source>
</reference>
<dbReference type="InterPro" id="IPR018337">
    <property type="entry name" value="Cell_wall/Cho-bd_repeat"/>
</dbReference>
<feature type="repeat" description="Cell wall-binding" evidence="2">
    <location>
        <begin position="82"/>
        <end position="101"/>
    </location>
</feature>
<dbReference type="SUPFAM" id="SSF55486">
    <property type="entry name" value="Metalloproteases ('zincins'), catalytic domain"/>
    <property type="match status" value="1"/>
</dbReference>
<evidence type="ECO:0000256" key="2">
    <source>
        <dbReference type="PROSITE-ProRule" id="PRU00591"/>
    </source>
</evidence>
<accession>A0A0E2HDS6</accession>
<evidence type="ECO:0008006" key="6">
    <source>
        <dbReference type="Google" id="ProtNLM"/>
    </source>
</evidence>
<evidence type="ECO:0000256" key="3">
    <source>
        <dbReference type="SAM" id="SignalP"/>
    </source>
</evidence>
<dbReference type="Proteomes" id="UP000013085">
    <property type="component" value="Unassembled WGS sequence"/>
</dbReference>
<dbReference type="RefSeq" id="WP_002595389.1">
    <property type="nucleotide sequence ID" value="NZ_KB851009.1"/>
</dbReference>
<dbReference type="AlphaFoldDB" id="A0A0E2HDS6"/>
<feature type="chain" id="PRO_5002395696" description="Cell wall binding repeat-containing protein" evidence="3">
    <location>
        <begin position="26"/>
        <end position="375"/>
    </location>
</feature>
<protein>
    <recommendedName>
        <fullName evidence="6">Cell wall binding repeat-containing protein</fullName>
    </recommendedName>
</protein>
<name>A0A0E2HDS6_9FIRM</name>
<gene>
    <name evidence="4" type="ORF">HMPREF1090_01493</name>
</gene>
<comment type="caution">
    <text evidence="4">The sequence shown here is derived from an EMBL/GenBank/DDBJ whole genome shotgun (WGS) entry which is preliminary data.</text>
</comment>
<organism evidence="4 5">
    <name type="scientific">[Clostridium] clostridioforme 90A8</name>
    <dbReference type="NCBI Taxonomy" id="999408"/>
    <lineage>
        <taxon>Bacteria</taxon>
        <taxon>Bacillati</taxon>
        <taxon>Bacillota</taxon>
        <taxon>Clostridia</taxon>
        <taxon>Lachnospirales</taxon>
        <taxon>Lachnospiraceae</taxon>
        <taxon>Enterocloster</taxon>
    </lineage>
</organism>
<dbReference type="EMBL" id="AGYR01000012">
    <property type="protein sequence ID" value="ENZ17943.1"/>
    <property type="molecule type" value="Genomic_DNA"/>
</dbReference>
<dbReference type="PROSITE" id="PS51170">
    <property type="entry name" value="CW"/>
    <property type="match status" value="1"/>
</dbReference>
<sequence length="375" mass="43384">MNKKKFFTAIISICISMLMLSTVFAAEKKEGTFGTLPPLSVIELTESNASMLTQPKATTGEWIQDSSSGKWWYRHTDGSYTTNAWEQIGDRWYHFDSSGWMQTGWFQDVDKKWYYLHDTEGYMMIYWVQASGNWYYMDAHGVMVSKVWLTIDGVKYYFAEDGRMIIEQPKTAKNFTVKGYIDTLFDDEYGEAYANSLLSQIQTPYKYVWNFEFDTGYTFQDTKFPNTLCKSGVNNHCNEVPDSDCKNSTVTQYHHRNAIKNLNFFKENTPDFSADLKFAMTMTPLCGWWDKHATNILGVTFSNDSYSYITVLPSSTKNVHTRIIQHEMGHMFGLDDGKCTKDAPCIMNGGFDNMPLSTDDIWCEHCKETFKRDNH</sequence>
<dbReference type="SUPFAM" id="SSF69360">
    <property type="entry name" value="Cell wall binding repeat"/>
    <property type="match status" value="1"/>
</dbReference>
<evidence type="ECO:0000313" key="4">
    <source>
        <dbReference type="EMBL" id="ENZ17943.1"/>
    </source>
</evidence>
<dbReference type="HOGENOM" id="CLU_737121_0_0_9"/>
<keyword evidence="3" id="KW-0732">Signal</keyword>
<keyword evidence="1" id="KW-0677">Repeat</keyword>
<feature type="signal peptide" evidence="3">
    <location>
        <begin position="1"/>
        <end position="25"/>
    </location>
</feature>